<dbReference type="EMBL" id="JALAZD010000001">
    <property type="protein sequence ID" value="MCI0126545.1"/>
    <property type="molecule type" value="Genomic_DNA"/>
</dbReference>
<keyword evidence="8" id="KW-1185">Reference proteome</keyword>
<gene>
    <name evidence="7" type="ORF">ML536_06860</name>
</gene>
<dbReference type="InterPro" id="IPR011010">
    <property type="entry name" value="DNA_brk_join_enz"/>
</dbReference>
<reference evidence="7" key="1">
    <citation type="submission" date="2022-03" db="EMBL/GenBank/DDBJ databases">
        <title>The complete genome sequence of a Methyloterrigena soli.</title>
        <authorList>
            <person name="Zi Z."/>
        </authorList>
    </citation>
    <scope>NUCLEOTIDE SEQUENCE</scope>
    <source>
        <strain evidence="7">M48</strain>
    </source>
</reference>
<evidence type="ECO:0000313" key="7">
    <source>
        <dbReference type="EMBL" id="MCI0126545.1"/>
    </source>
</evidence>
<dbReference type="Proteomes" id="UP001156140">
    <property type="component" value="Unassembled WGS sequence"/>
</dbReference>
<proteinExistence type="inferred from homology"/>
<evidence type="ECO:0000256" key="3">
    <source>
        <dbReference type="ARBA" id="ARBA00023125"/>
    </source>
</evidence>
<evidence type="ECO:0000256" key="5">
    <source>
        <dbReference type="SAM" id="MobiDB-lite"/>
    </source>
</evidence>
<protein>
    <submittedName>
        <fullName evidence="7">Tyrosine-type recombinase/integrase</fullName>
    </submittedName>
</protein>
<dbReference type="GO" id="GO:0006310">
    <property type="term" value="P:DNA recombination"/>
    <property type="evidence" value="ECO:0007669"/>
    <property type="project" value="UniProtKB-KW"/>
</dbReference>
<accession>A0AA41QL63</accession>
<comment type="similarity">
    <text evidence="1">Belongs to the 'phage' integrase family.</text>
</comment>
<keyword evidence="2" id="KW-0229">DNA integration</keyword>
<dbReference type="Gene3D" id="1.10.443.10">
    <property type="entry name" value="Intergrase catalytic core"/>
    <property type="match status" value="1"/>
</dbReference>
<dbReference type="SUPFAM" id="SSF56349">
    <property type="entry name" value="DNA breaking-rejoining enzymes"/>
    <property type="match status" value="1"/>
</dbReference>
<name>A0AA41QL63_9HYPH</name>
<keyword evidence="3" id="KW-0238">DNA-binding</keyword>
<dbReference type="Pfam" id="PF00589">
    <property type="entry name" value="Phage_integrase"/>
    <property type="match status" value="1"/>
</dbReference>
<dbReference type="PANTHER" id="PTHR30349">
    <property type="entry name" value="PHAGE INTEGRASE-RELATED"/>
    <property type="match status" value="1"/>
</dbReference>
<sequence>MASLADGVLHRQGDGFAVVDDEFVTEKFELAGMTPSADPMAMRIARNALSAGMAAHYLETAADLARMGGHDRGFFKLPVSEWEERAARLLAPYVDADTAGVPSSPLPQGSDQPSPVEKHEPSSPPGSVLSKFDREAGPSFSTQANYIVSERVKANQVGPDAVRNLGPSLRLWLQICGDFDIRAYSAQHMAEFRSVLIDLPKLYWRSEAEQAKHILQVIVEARAKGTDYVRVSPKTVNKHVSNLNSVFEYARAIRVIDRMVPSFAEGLYLETGSDVSGLEVHEERPGYTHGQVQLFFTHPVYTGRKSAYFYNEPGQVIIRDALYWLPLLACYQLMRREEICQLRVRHIRQQGGIWYFDLMQRDVKVKRGSSRRRVPFHDAIVQLRFLQEVVLGRDADELLFPELAPNAKGTYSDAMGKRVGRMVDSLGIRLIRVDATEADGALHPFRHHGITQLENQDIKGGIIDALSGHSSKDRRSERRRYTDEIYLTVLRDTINRLEIPVDVEALNRKWKQNGASKVRGH</sequence>
<evidence type="ECO:0000259" key="6">
    <source>
        <dbReference type="PROSITE" id="PS51898"/>
    </source>
</evidence>
<keyword evidence="4" id="KW-0233">DNA recombination</keyword>
<dbReference type="InterPro" id="IPR002104">
    <property type="entry name" value="Integrase_catalytic"/>
</dbReference>
<dbReference type="GO" id="GO:0003677">
    <property type="term" value="F:DNA binding"/>
    <property type="evidence" value="ECO:0007669"/>
    <property type="project" value="UniProtKB-KW"/>
</dbReference>
<organism evidence="7 8">
    <name type="scientific">Paradevosia shaoguanensis</name>
    <dbReference type="NCBI Taxonomy" id="1335043"/>
    <lineage>
        <taxon>Bacteria</taxon>
        <taxon>Pseudomonadati</taxon>
        <taxon>Pseudomonadota</taxon>
        <taxon>Alphaproteobacteria</taxon>
        <taxon>Hyphomicrobiales</taxon>
        <taxon>Devosiaceae</taxon>
        <taxon>Paradevosia</taxon>
    </lineage>
</organism>
<evidence type="ECO:0000256" key="1">
    <source>
        <dbReference type="ARBA" id="ARBA00008857"/>
    </source>
</evidence>
<feature type="region of interest" description="Disordered" evidence="5">
    <location>
        <begin position="100"/>
        <end position="134"/>
    </location>
</feature>
<dbReference type="PROSITE" id="PS51898">
    <property type="entry name" value="TYR_RECOMBINASE"/>
    <property type="match status" value="1"/>
</dbReference>
<dbReference type="InterPro" id="IPR050090">
    <property type="entry name" value="Tyrosine_recombinase_XerCD"/>
</dbReference>
<dbReference type="PANTHER" id="PTHR30349:SF41">
    <property type="entry name" value="INTEGRASE_RECOMBINASE PROTEIN MJ0367-RELATED"/>
    <property type="match status" value="1"/>
</dbReference>
<dbReference type="InterPro" id="IPR013762">
    <property type="entry name" value="Integrase-like_cat_sf"/>
</dbReference>
<evidence type="ECO:0000313" key="8">
    <source>
        <dbReference type="Proteomes" id="UP001156140"/>
    </source>
</evidence>
<dbReference type="RefSeq" id="WP_281735385.1">
    <property type="nucleotide sequence ID" value="NZ_JAKETQ010000001.1"/>
</dbReference>
<evidence type="ECO:0000256" key="4">
    <source>
        <dbReference type="ARBA" id="ARBA00023172"/>
    </source>
</evidence>
<evidence type="ECO:0000256" key="2">
    <source>
        <dbReference type="ARBA" id="ARBA00022908"/>
    </source>
</evidence>
<comment type="caution">
    <text evidence="7">The sequence shown here is derived from an EMBL/GenBank/DDBJ whole genome shotgun (WGS) entry which is preliminary data.</text>
</comment>
<dbReference type="AlphaFoldDB" id="A0AA41QL63"/>
<feature type="domain" description="Tyr recombinase" evidence="6">
    <location>
        <begin position="282"/>
        <end position="495"/>
    </location>
</feature>
<dbReference type="GO" id="GO:0015074">
    <property type="term" value="P:DNA integration"/>
    <property type="evidence" value="ECO:0007669"/>
    <property type="project" value="UniProtKB-KW"/>
</dbReference>